<evidence type="ECO:0000256" key="5">
    <source>
        <dbReference type="ARBA" id="ARBA00022764"/>
    </source>
</evidence>
<reference evidence="8 9" key="1">
    <citation type="submission" date="2016-10" db="EMBL/GenBank/DDBJ databases">
        <authorList>
            <person name="de Groot N.N."/>
        </authorList>
    </citation>
    <scope>NUCLEOTIDE SEQUENCE [LARGE SCALE GENOMIC DNA]</scope>
    <source>
        <strain evidence="8 9">743A</strain>
    </source>
</reference>
<dbReference type="Pfam" id="PF16822">
    <property type="entry name" value="ALGX"/>
    <property type="match status" value="1"/>
</dbReference>
<dbReference type="RefSeq" id="WP_177214616.1">
    <property type="nucleotide sequence ID" value="NZ_FOYZ01000005.1"/>
</dbReference>
<evidence type="ECO:0000256" key="6">
    <source>
        <dbReference type="ARBA" id="ARBA00022841"/>
    </source>
</evidence>
<dbReference type="GO" id="GO:0042597">
    <property type="term" value="C:periplasmic space"/>
    <property type="evidence" value="ECO:0007669"/>
    <property type="project" value="UniProtKB-SubCell"/>
</dbReference>
<gene>
    <name evidence="8" type="ORF">SAMN05661086_01542</name>
</gene>
<protein>
    <submittedName>
        <fullName evidence="8">SGNH hydrolase-like domain-containing protein, acetyltransferase AlgX</fullName>
    </submittedName>
</protein>
<dbReference type="UniPathway" id="UPA00286"/>
<keyword evidence="5" id="KW-0574">Periplasm</keyword>
<keyword evidence="9" id="KW-1185">Reference proteome</keyword>
<evidence type="ECO:0000256" key="3">
    <source>
        <dbReference type="ARBA" id="ARBA00022679"/>
    </source>
</evidence>
<evidence type="ECO:0000313" key="9">
    <source>
        <dbReference type="Proteomes" id="UP000199659"/>
    </source>
</evidence>
<dbReference type="Proteomes" id="UP000199659">
    <property type="component" value="Unassembled WGS sequence"/>
</dbReference>
<evidence type="ECO:0000256" key="2">
    <source>
        <dbReference type="ARBA" id="ARBA00005182"/>
    </source>
</evidence>
<evidence type="ECO:0000256" key="1">
    <source>
        <dbReference type="ARBA" id="ARBA00004418"/>
    </source>
</evidence>
<keyword evidence="8" id="KW-0378">Hydrolase</keyword>
<comment type="subcellular location">
    <subcellularLocation>
        <location evidence="1">Periplasm</location>
    </subcellularLocation>
</comment>
<keyword evidence="4" id="KW-0732">Signal</keyword>
<comment type="pathway">
    <text evidence="2">Glycan biosynthesis; alginate biosynthesis.</text>
</comment>
<evidence type="ECO:0000313" key="8">
    <source>
        <dbReference type="EMBL" id="SFR76453.1"/>
    </source>
</evidence>
<dbReference type="EMBL" id="FOYZ01000005">
    <property type="protein sequence ID" value="SFR76453.1"/>
    <property type="molecule type" value="Genomic_DNA"/>
</dbReference>
<accession>A0A1I6JBQ9</accession>
<keyword evidence="3 8" id="KW-0808">Transferase</keyword>
<dbReference type="AlphaFoldDB" id="A0A1I6JBQ9"/>
<dbReference type="SUPFAM" id="SSF52266">
    <property type="entry name" value="SGNH hydrolase"/>
    <property type="match status" value="1"/>
</dbReference>
<keyword evidence="6" id="KW-0016">Alginate biosynthesis</keyword>
<dbReference type="STRING" id="37658.SAMN05661086_01542"/>
<organism evidence="8 9">
    <name type="scientific">Anaeromicropila populeti</name>
    <dbReference type="NCBI Taxonomy" id="37658"/>
    <lineage>
        <taxon>Bacteria</taxon>
        <taxon>Bacillati</taxon>
        <taxon>Bacillota</taxon>
        <taxon>Clostridia</taxon>
        <taxon>Lachnospirales</taxon>
        <taxon>Lachnospiraceae</taxon>
        <taxon>Anaeromicropila</taxon>
    </lineage>
</organism>
<dbReference type="InterPro" id="IPR031811">
    <property type="entry name" value="ALGX/ALGJ_SGNH-like"/>
</dbReference>
<feature type="domain" description="AlgX/AlgJ SGNH hydrolase-like" evidence="7">
    <location>
        <begin position="109"/>
        <end position="229"/>
    </location>
</feature>
<evidence type="ECO:0000256" key="4">
    <source>
        <dbReference type="ARBA" id="ARBA00022729"/>
    </source>
</evidence>
<proteinExistence type="predicted"/>
<dbReference type="GO" id="GO:0016787">
    <property type="term" value="F:hydrolase activity"/>
    <property type="evidence" value="ECO:0007669"/>
    <property type="project" value="UniProtKB-KW"/>
</dbReference>
<dbReference type="GO" id="GO:0042121">
    <property type="term" value="P:alginic acid biosynthetic process"/>
    <property type="evidence" value="ECO:0007669"/>
    <property type="project" value="UniProtKB-UniPathway"/>
</dbReference>
<dbReference type="GO" id="GO:0016740">
    <property type="term" value="F:transferase activity"/>
    <property type="evidence" value="ECO:0007669"/>
    <property type="project" value="UniProtKB-KW"/>
</dbReference>
<name>A0A1I6JBQ9_9FIRM</name>
<sequence>MKNFFIKKEFTALTFLFLLLTYSMLNLHHTYPFLKSLFLNKDIASLNDVNTLTDNLEYAMQDNFFQKYSYIENYGALQLLLEKHEMNQFSIGVDRDGFLHPSNFIESFDQKQAKDLAKNVSALKKKLDEQKTELLVMTPPDRFYDGKINGYLGIPYSNFSQYIDLYYNCLSSYDIDSLDLRPAFIHSGLAKEQLYYKTDHHWTIRGAFLAFQELITFLNENYALQLDPDGYYRDWNHYTTIHYPNAYLGSYGRKTGAVYAGLDDFDLILPKFNTSFEFKRTNEEGFITYQGSFEDTLINKSILTIKDLFQQDLYSCYLDGVLYSYGKITNRLNPNGAKILLIRDSYSSPLAAFLSSVCGEVDVLYPVLFEESILSFLSENHYDMVILSGYCGTLPEKLIHF</sequence>
<evidence type="ECO:0000259" key="7">
    <source>
        <dbReference type="Pfam" id="PF16822"/>
    </source>
</evidence>